<comment type="caution">
    <text evidence="1">The sequence shown here is derived from an EMBL/GenBank/DDBJ whole genome shotgun (WGS) entry which is preliminary data.</text>
</comment>
<organism evidence="1 2">
    <name type="scientific">Propylenella binzhouense</name>
    <dbReference type="NCBI Taxonomy" id="2555902"/>
    <lineage>
        <taxon>Bacteria</taxon>
        <taxon>Pseudomonadati</taxon>
        <taxon>Pseudomonadota</taxon>
        <taxon>Alphaproteobacteria</taxon>
        <taxon>Hyphomicrobiales</taxon>
        <taxon>Propylenellaceae</taxon>
        <taxon>Propylenella</taxon>
    </lineage>
</organism>
<proteinExistence type="predicted"/>
<sequence>MLDRIIGRITRDETEPMAVRMDDDVHEIGIVEGRRSLFEDRSVERSCRRPEPPQEAAQFAAVHRQPGSAAFGMS</sequence>
<keyword evidence="2" id="KW-1185">Reference proteome</keyword>
<dbReference type="RefSeq" id="WP_161138532.1">
    <property type="nucleotide sequence ID" value="NZ_SPKJ01000001.1"/>
</dbReference>
<gene>
    <name evidence="1" type="ORF">E4O86_00405</name>
</gene>
<evidence type="ECO:0000313" key="2">
    <source>
        <dbReference type="Proteomes" id="UP000773614"/>
    </source>
</evidence>
<protein>
    <submittedName>
        <fullName evidence="1">Uncharacterized protein</fullName>
    </submittedName>
</protein>
<dbReference type="AlphaFoldDB" id="A0A964T0P2"/>
<dbReference type="EMBL" id="SPKJ01000001">
    <property type="protein sequence ID" value="MYZ46186.1"/>
    <property type="molecule type" value="Genomic_DNA"/>
</dbReference>
<evidence type="ECO:0000313" key="1">
    <source>
        <dbReference type="EMBL" id="MYZ46186.1"/>
    </source>
</evidence>
<dbReference type="Proteomes" id="UP000773614">
    <property type="component" value="Unassembled WGS sequence"/>
</dbReference>
<reference evidence="1" key="1">
    <citation type="submission" date="2019-03" db="EMBL/GenBank/DDBJ databases">
        <title>Afifella sp. nov., isolated from activated sludge.</title>
        <authorList>
            <person name="Li Q."/>
            <person name="Liu Y."/>
        </authorList>
    </citation>
    <scope>NUCLEOTIDE SEQUENCE</scope>
    <source>
        <strain evidence="1">L72</strain>
    </source>
</reference>
<accession>A0A964T0P2</accession>
<name>A0A964T0P2_9HYPH</name>